<gene>
    <name evidence="2" type="ORF">PG996_012272</name>
</gene>
<name>A0ABR1U453_9PEZI</name>
<feature type="compositionally biased region" description="Polar residues" evidence="1">
    <location>
        <begin position="29"/>
        <end position="45"/>
    </location>
</feature>
<evidence type="ECO:0000256" key="1">
    <source>
        <dbReference type="SAM" id="MobiDB-lite"/>
    </source>
</evidence>
<dbReference type="Proteomes" id="UP001446871">
    <property type="component" value="Unassembled WGS sequence"/>
</dbReference>
<evidence type="ECO:0000313" key="2">
    <source>
        <dbReference type="EMBL" id="KAK8052971.1"/>
    </source>
</evidence>
<accession>A0ABR1U453</accession>
<organism evidence="2 3">
    <name type="scientific">Apiospora saccharicola</name>
    <dbReference type="NCBI Taxonomy" id="335842"/>
    <lineage>
        <taxon>Eukaryota</taxon>
        <taxon>Fungi</taxon>
        <taxon>Dikarya</taxon>
        <taxon>Ascomycota</taxon>
        <taxon>Pezizomycotina</taxon>
        <taxon>Sordariomycetes</taxon>
        <taxon>Xylariomycetidae</taxon>
        <taxon>Amphisphaeriales</taxon>
        <taxon>Apiosporaceae</taxon>
        <taxon>Apiospora</taxon>
    </lineage>
</organism>
<feature type="region of interest" description="Disordered" evidence="1">
    <location>
        <begin position="19"/>
        <end position="78"/>
    </location>
</feature>
<keyword evidence="3" id="KW-1185">Reference proteome</keyword>
<protein>
    <submittedName>
        <fullName evidence="2">Uncharacterized protein</fullName>
    </submittedName>
</protein>
<dbReference type="EMBL" id="JAQQWM010000008">
    <property type="protein sequence ID" value="KAK8052971.1"/>
    <property type="molecule type" value="Genomic_DNA"/>
</dbReference>
<proteinExistence type="predicted"/>
<evidence type="ECO:0000313" key="3">
    <source>
        <dbReference type="Proteomes" id="UP001446871"/>
    </source>
</evidence>
<feature type="compositionally biased region" description="Polar residues" evidence="1">
    <location>
        <begin position="52"/>
        <end position="67"/>
    </location>
</feature>
<comment type="caution">
    <text evidence="2">The sequence shown here is derived from an EMBL/GenBank/DDBJ whole genome shotgun (WGS) entry which is preliminary data.</text>
</comment>
<sequence>MSPFLREVLHDAVTDVTLPQEGPVYKPLHSQSAPPDLPYTSSEWNTGAVATGANNDSSQNSPGQQDLTGDHVESSSVWPNAEDYELVLDTGEPGMGPRLTYQCTDGSSVIAHVVTRDGLLRAARNSPDSIFISQIIDDSLKPLLRSHGLLPPGT</sequence>
<reference evidence="2 3" key="1">
    <citation type="submission" date="2023-01" db="EMBL/GenBank/DDBJ databases">
        <title>Analysis of 21 Apiospora genomes using comparative genomics revels a genus with tremendous synthesis potential of carbohydrate active enzymes and secondary metabolites.</title>
        <authorList>
            <person name="Sorensen T."/>
        </authorList>
    </citation>
    <scope>NUCLEOTIDE SEQUENCE [LARGE SCALE GENOMIC DNA]</scope>
    <source>
        <strain evidence="2 3">CBS 83171</strain>
    </source>
</reference>